<dbReference type="STRING" id="1390249.BHU72_07180"/>
<dbReference type="EMBL" id="MJAT01000035">
    <property type="protein sequence ID" value="OEH84966.1"/>
    <property type="molecule type" value="Genomic_DNA"/>
</dbReference>
<evidence type="ECO:0008006" key="4">
    <source>
        <dbReference type="Google" id="ProtNLM"/>
    </source>
</evidence>
<sequence length="141" mass="15299">METVTTAEVAKDKAMEAFKQKSNCCESMIRTSIELLELPIPPEVVNMGRFFQKGVAGSGCVCGALAGGMMILGYVLHDHPRGLEAAKKFEQGFREQNSSTCCRVIHKKQGMLNKITGSGCCSLTGNSAELLFSIIEEYKGE</sequence>
<dbReference type="RefSeq" id="WP_069702701.1">
    <property type="nucleotide sequence ID" value="NZ_MJAT01000035.1"/>
</dbReference>
<name>A0A1E5L4E1_9FIRM</name>
<protein>
    <recommendedName>
        <fullName evidence="4">C_GCAxxG_C_C family protein</fullName>
    </recommendedName>
</protein>
<gene>
    <name evidence="2" type="ORF">BHU72_07180</name>
</gene>
<dbReference type="InterPro" id="IPR010181">
    <property type="entry name" value="CGCAxxGCC_motif"/>
</dbReference>
<evidence type="ECO:0000313" key="2">
    <source>
        <dbReference type="EMBL" id="OEH84966.1"/>
    </source>
</evidence>
<accession>A0A1E5L4E1</accession>
<feature type="transmembrane region" description="Helical" evidence="1">
    <location>
        <begin position="55"/>
        <end position="76"/>
    </location>
</feature>
<keyword evidence="1" id="KW-0812">Transmembrane</keyword>
<keyword evidence="1" id="KW-1133">Transmembrane helix</keyword>
<dbReference type="Proteomes" id="UP000095255">
    <property type="component" value="Unassembled WGS sequence"/>
</dbReference>
<dbReference type="Pfam" id="PF09719">
    <property type="entry name" value="C_GCAxxG_C_C"/>
    <property type="match status" value="1"/>
</dbReference>
<organism evidence="2 3">
    <name type="scientific">Desulfuribacillus stibiiarsenatis</name>
    <dbReference type="NCBI Taxonomy" id="1390249"/>
    <lineage>
        <taxon>Bacteria</taxon>
        <taxon>Bacillati</taxon>
        <taxon>Bacillota</taxon>
        <taxon>Desulfuribacillia</taxon>
        <taxon>Desulfuribacillales</taxon>
        <taxon>Desulfuribacillaceae</taxon>
        <taxon>Desulfuribacillus</taxon>
    </lineage>
</organism>
<comment type="caution">
    <text evidence="2">The sequence shown here is derived from an EMBL/GenBank/DDBJ whole genome shotgun (WGS) entry which is preliminary data.</text>
</comment>
<keyword evidence="1" id="KW-0472">Membrane</keyword>
<dbReference type="AlphaFoldDB" id="A0A1E5L4E1"/>
<evidence type="ECO:0000256" key="1">
    <source>
        <dbReference type="SAM" id="Phobius"/>
    </source>
</evidence>
<evidence type="ECO:0000313" key="3">
    <source>
        <dbReference type="Proteomes" id="UP000095255"/>
    </source>
</evidence>
<keyword evidence="3" id="KW-1185">Reference proteome</keyword>
<reference evidence="2 3" key="1">
    <citation type="submission" date="2016-09" db="EMBL/GenBank/DDBJ databases">
        <title>Desulfuribacillus arsenicus sp. nov., an obligately anaerobic, dissimilatory arsenic- and antimonate-reducing bacterium isolated from anoxic sediments.</title>
        <authorList>
            <person name="Abin C.A."/>
            <person name="Hollibaugh J.T."/>
        </authorList>
    </citation>
    <scope>NUCLEOTIDE SEQUENCE [LARGE SCALE GENOMIC DNA]</scope>
    <source>
        <strain evidence="2 3">MLFW-2</strain>
    </source>
</reference>
<dbReference type="OrthoDB" id="190287at2"/>
<proteinExistence type="predicted"/>
<dbReference type="NCBIfam" id="TIGR01909">
    <property type="entry name" value="C_GCAxxG_C_C"/>
    <property type="match status" value="1"/>
</dbReference>